<sequence length="962" mass="108869">MGVGKWVLAAFGIVAIVVLIAVPTAILLNEDKTESQRTFTLEDYFNGTARTKSYNMRWVSDDEYLHKTGEGSLHLINANTGNGSELVNQQIFYRVAAFDYMVSADRKYVCFLSNYTKLWRHSYTASYSIYDLEKRDFINTDIPHEIQYLAWSPTGHKLAFVWQNNVYVKETPTSAFRQVTTDGAHNLILNGIPDWVYEEEMFSTNFALWWSPNGRFVAYAKFNDSGVHNIEYTLYGEGQYPETVLTPYPKAGTPNPTVKLFVFDTNTNTTNEVLVPSDVGAGEHYLSTVTWASDERLAVQWQKRTQNYVVLKTYDFSGNAWNESSLSQVITSSTGWVGRFSPDEPVFRPNGSNCYYIMSDEKQFKHLVYFSPTVKSFLTTGNWEVTSILKVTNDAIYYVSNEHNASPGQRNVYKITINGDAHSERECLTCTLNADRCKYNSALFSTKGTYYLMSCSGPGLPLHTLRNSRDGTEVRILEDNKDLESTLQEIAMPSVTHGTLKIGEFDLWYQMILPPKFDKSKKYPLLIDVYAGPCSQKSDFRFRVGWSTYLASTENVIVASFDGRGSGYQGDKIMHALYKRLGTYEVEDQITAVRRFIDMGFIDKNRVAIWGWSYGGYVTSMVLGAGSGVFKCGMAVAPVSKWEYYDSIYTERYMLTPTENQAFYDTSTVTGRARNFKSVQYLLVHGTADDNVHFQQAAQISKALVDEQVDFDAMWYTDEDHGLGGSSNQHVYTHMNGTAHLDRLYKTQSIEKRPRNQQEKSKEKIQTHSTLPSIERVCSELKEALKMKGVQYLAGLLLLLFVQNSICVPLQDDNTSTETVEGMLARGQGFTTAKRHSEGTFSNDYSKYLETRRAQDFVQWLMNSKRNGGSAKRHAEGTYTSDVSSYLQDQAEQNFVAWLKSGQPKQDVADNRGANLLHRRHVDGSFTSDVNKVLDSIAAKEYLQWVMNSKTSGTSGKRGGNQ</sequence>
<dbReference type="InterPro" id="IPR002471">
    <property type="entry name" value="Pept_S9_AS"/>
</dbReference>
<dbReference type="InterPro" id="IPR040522">
    <property type="entry name" value="DPPIV_rep"/>
</dbReference>
<evidence type="ECO:0000313" key="11">
    <source>
        <dbReference type="EMBL" id="KAF4097540.1"/>
    </source>
</evidence>
<organism evidence="11 12">
    <name type="scientific">Onychostoma macrolepis</name>
    <dbReference type="NCBI Taxonomy" id="369639"/>
    <lineage>
        <taxon>Eukaryota</taxon>
        <taxon>Metazoa</taxon>
        <taxon>Chordata</taxon>
        <taxon>Craniata</taxon>
        <taxon>Vertebrata</taxon>
        <taxon>Euteleostomi</taxon>
        <taxon>Actinopterygii</taxon>
        <taxon>Neopterygii</taxon>
        <taxon>Teleostei</taxon>
        <taxon>Ostariophysi</taxon>
        <taxon>Cypriniformes</taxon>
        <taxon>Cyprinidae</taxon>
        <taxon>Acrossocheilinae</taxon>
        <taxon>Onychostoma</taxon>
    </lineage>
</organism>
<comment type="similarity">
    <text evidence="4">Belongs to the glucagon family.</text>
</comment>
<accession>A0A7J6BR94</accession>
<protein>
    <recommendedName>
        <fullName evidence="10">Glucagon / GIP / secretin / VIP family domain-containing protein</fullName>
    </recommendedName>
</protein>
<dbReference type="AlphaFoldDB" id="A0A7J6BR94"/>
<dbReference type="Gene3D" id="2.140.10.30">
    <property type="entry name" value="Dipeptidylpeptidase IV, N-terminal domain"/>
    <property type="match status" value="1"/>
</dbReference>
<proteinExistence type="inferred from homology"/>
<keyword evidence="9" id="KW-0472">Membrane</keyword>
<dbReference type="GO" id="GO:0005576">
    <property type="term" value="C:extracellular region"/>
    <property type="evidence" value="ECO:0007669"/>
    <property type="project" value="UniProtKB-SubCell"/>
</dbReference>
<dbReference type="SUPFAM" id="SSF82171">
    <property type="entry name" value="DPP6 N-terminal domain-like"/>
    <property type="match status" value="1"/>
</dbReference>
<evidence type="ECO:0000256" key="2">
    <source>
        <dbReference type="ARBA" id="ARBA00004485"/>
    </source>
</evidence>
<evidence type="ECO:0000256" key="8">
    <source>
        <dbReference type="ARBA" id="ARBA00023180"/>
    </source>
</evidence>
<feature type="transmembrane region" description="Helical" evidence="9">
    <location>
        <begin position="6"/>
        <end position="28"/>
    </location>
</feature>
<dbReference type="GO" id="GO:0031258">
    <property type="term" value="C:lamellipodium membrane"/>
    <property type="evidence" value="ECO:0007669"/>
    <property type="project" value="UniProtKB-SubCell"/>
</dbReference>
<keyword evidence="9" id="KW-0812">Transmembrane</keyword>
<comment type="caution">
    <text evidence="11">The sequence shown here is derived from an EMBL/GenBank/DDBJ whole genome shotgun (WGS) entry which is preliminary data.</text>
</comment>
<dbReference type="Gene3D" id="3.40.50.1820">
    <property type="entry name" value="alpha/beta hydrolase"/>
    <property type="match status" value="1"/>
</dbReference>
<dbReference type="InterPro" id="IPR002469">
    <property type="entry name" value="Peptidase_S9B_N"/>
</dbReference>
<evidence type="ECO:0000256" key="3">
    <source>
        <dbReference type="ARBA" id="ARBA00004613"/>
    </source>
</evidence>
<gene>
    <name evidence="11" type="ORF">G5714_021548</name>
</gene>
<dbReference type="PANTHER" id="PTHR11731">
    <property type="entry name" value="PROTEASE FAMILY S9B,C DIPEPTIDYL-PEPTIDASE IV-RELATED"/>
    <property type="match status" value="1"/>
</dbReference>
<reference evidence="11 12" key="1">
    <citation type="submission" date="2020-04" db="EMBL/GenBank/DDBJ databases">
        <title>Chromosome-level genome assembly of a cyprinid fish Onychostoma macrolepis by integration of Nanopore Sequencing, Bionano and Hi-C technology.</title>
        <authorList>
            <person name="Wang D."/>
        </authorList>
    </citation>
    <scope>NUCLEOTIDE SEQUENCE [LARGE SCALE GENOMIC DNA]</scope>
    <source>
        <strain evidence="11">SWU-2019</strain>
        <tissue evidence="11">Muscle</tissue>
    </source>
</reference>
<evidence type="ECO:0000256" key="9">
    <source>
        <dbReference type="SAM" id="Phobius"/>
    </source>
</evidence>
<dbReference type="PROSITE" id="PS00260">
    <property type="entry name" value="GLUCAGON"/>
    <property type="match status" value="2"/>
</dbReference>
<keyword evidence="6" id="KW-0645">Protease</keyword>
<dbReference type="SUPFAM" id="SSF53474">
    <property type="entry name" value="alpha/beta-Hydrolases"/>
    <property type="match status" value="1"/>
</dbReference>
<evidence type="ECO:0000256" key="5">
    <source>
        <dbReference type="ARBA" id="ARBA00022525"/>
    </source>
</evidence>
<dbReference type="Proteomes" id="UP000579812">
    <property type="component" value="Unassembled WGS sequence"/>
</dbReference>
<evidence type="ECO:0000313" key="12">
    <source>
        <dbReference type="Proteomes" id="UP000579812"/>
    </source>
</evidence>
<evidence type="ECO:0000256" key="6">
    <source>
        <dbReference type="ARBA" id="ARBA00022670"/>
    </source>
</evidence>
<dbReference type="Pfam" id="PF00930">
    <property type="entry name" value="DPPIV_N"/>
    <property type="match status" value="1"/>
</dbReference>
<name>A0A7J6BR94_9TELE</name>
<evidence type="ECO:0000256" key="7">
    <source>
        <dbReference type="ARBA" id="ARBA00022801"/>
    </source>
</evidence>
<dbReference type="PROSITE" id="PS00708">
    <property type="entry name" value="PRO_ENDOPEP_SER"/>
    <property type="match status" value="1"/>
</dbReference>
<dbReference type="GO" id="GO:0004252">
    <property type="term" value="F:serine-type endopeptidase activity"/>
    <property type="evidence" value="ECO:0007669"/>
    <property type="project" value="InterPro"/>
</dbReference>
<feature type="domain" description="Glucagon / GIP / secretin / VIP family" evidence="10">
    <location>
        <begin position="836"/>
        <end position="858"/>
    </location>
</feature>
<dbReference type="GO" id="GO:0005179">
    <property type="term" value="F:hormone activity"/>
    <property type="evidence" value="ECO:0007669"/>
    <property type="project" value="InterPro"/>
</dbReference>
<dbReference type="GO" id="GO:0006508">
    <property type="term" value="P:proteolysis"/>
    <property type="evidence" value="ECO:0007669"/>
    <property type="project" value="UniProtKB-KW"/>
</dbReference>
<dbReference type="FunFam" id="3.40.50.1820:FF:000003">
    <property type="entry name" value="Dipeptidyl peptidase 4"/>
    <property type="match status" value="1"/>
</dbReference>
<dbReference type="EMBL" id="JAAMOB010000022">
    <property type="protein sequence ID" value="KAF4097540.1"/>
    <property type="molecule type" value="Genomic_DNA"/>
</dbReference>
<dbReference type="GO" id="GO:0008239">
    <property type="term" value="F:dipeptidyl-peptidase activity"/>
    <property type="evidence" value="ECO:0007669"/>
    <property type="project" value="TreeGrafter"/>
</dbReference>
<keyword evidence="5" id="KW-0964">Secreted</keyword>
<dbReference type="Pfam" id="PF18811">
    <property type="entry name" value="DPPIV_rep"/>
    <property type="match status" value="1"/>
</dbReference>
<dbReference type="Pfam" id="PF00123">
    <property type="entry name" value="Hormone_2"/>
    <property type="match status" value="2"/>
</dbReference>
<dbReference type="InterPro" id="IPR050278">
    <property type="entry name" value="Serine_Prot_S9B/DPPIV"/>
</dbReference>
<keyword evidence="8" id="KW-0325">Glycoprotein</keyword>
<dbReference type="SMART" id="SM00070">
    <property type="entry name" value="GLUCA"/>
    <property type="match status" value="3"/>
</dbReference>
<keyword evidence="7" id="KW-0378">Hydrolase</keyword>
<dbReference type="Pfam" id="PF00326">
    <property type="entry name" value="Peptidase_S9"/>
    <property type="match status" value="1"/>
</dbReference>
<dbReference type="InterPro" id="IPR000532">
    <property type="entry name" value="Glucagon_GIP_secretin_VIP"/>
</dbReference>
<comment type="subcellular location">
    <subcellularLocation>
        <location evidence="1">Cell projection</location>
        <location evidence="1">Invadopodium membrane</location>
        <topology evidence="1">Single-pass type II membrane protein</topology>
    </subcellularLocation>
    <subcellularLocation>
        <location evidence="2">Cell projection</location>
        <location evidence="2">Lamellipodium membrane</location>
        <topology evidence="2">Single-pass type II membrane protein</topology>
    </subcellularLocation>
    <subcellularLocation>
        <location evidence="3">Secreted</location>
    </subcellularLocation>
</comment>
<dbReference type="InterPro" id="IPR029058">
    <property type="entry name" value="AB_hydrolase_fold"/>
</dbReference>
<feature type="domain" description="Glucagon / GIP / secretin / VIP family" evidence="10">
    <location>
        <begin position="921"/>
        <end position="943"/>
    </location>
</feature>
<evidence type="ECO:0000256" key="1">
    <source>
        <dbReference type="ARBA" id="ARBA00004341"/>
    </source>
</evidence>
<keyword evidence="12" id="KW-1185">Reference proteome</keyword>
<dbReference type="Gene3D" id="6.10.250.590">
    <property type="match status" value="3"/>
</dbReference>
<evidence type="ECO:0000256" key="4">
    <source>
        <dbReference type="ARBA" id="ARBA00008369"/>
    </source>
</evidence>
<dbReference type="InterPro" id="IPR001375">
    <property type="entry name" value="Peptidase_S9_cat"/>
</dbReference>
<dbReference type="PANTHER" id="PTHR11731:SF205">
    <property type="entry name" value="DIPEPTIDYL PEPTIDASE 4"/>
    <property type="match status" value="1"/>
</dbReference>
<evidence type="ECO:0000259" key="10">
    <source>
        <dbReference type="PROSITE" id="PS00260"/>
    </source>
</evidence>
<keyword evidence="9" id="KW-1133">Transmembrane helix</keyword>